<accession>A0AAD4IJX1</accession>
<dbReference type="Proteomes" id="UP001199106">
    <property type="component" value="Unassembled WGS sequence"/>
</dbReference>
<dbReference type="AlphaFoldDB" id="A0AAD4IJX1"/>
<evidence type="ECO:0000313" key="2">
    <source>
        <dbReference type="Proteomes" id="UP001199106"/>
    </source>
</evidence>
<protein>
    <submittedName>
        <fullName evidence="1">Uncharacterized protein</fullName>
    </submittedName>
</protein>
<name>A0AAD4IJX1_9PLEO</name>
<reference evidence="1" key="1">
    <citation type="submission" date="2021-07" db="EMBL/GenBank/DDBJ databases">
        <title>Genome Resource of American Ginseng Black Spot Pathogen Alternaria panax.</title>
        <authorList>
            <person name="Qiu C."/>
            <person name="Wang W."/>
            <person name="Liu Z."/>
        </authorList>
    </citation>
    <scope>NUCLEOTIDE SEQUENCE</scope>
    <source>
        <strain evidence="1">BNCC115425</strain>
    </source>
</reference>
<keyword evidence="2" id="KW-1185">Reference proteome</keyword>
<proteinExistence type="predicted"/>
<organism evidence="1 2">
    <name type="scientific">Alternaria panax</name>
    <dbReference type="NCBI Taxonomy" id="48097"/>
    <lineage>
        <taxon>Eukaryota</taxon>
        <taxon>Fungi</taxon>
        <taxon>Dikarya</taxon>
        <taxon>Ascomycota</taxon>
        <taxon>Pezizomycotina</taxon>
        <taxon>Dothideomycetes</taxon>
        <taxon>Pleosporomycetidae</taxon>
        <taxon>Pleosporales</taxon>
        <taxon>Pleosporineae</taxon>
        <taxon>Pleosporaceae</taxon>
        <taxon>Alternaria</taxon>
        <taxon>Alternaria sect. Panax</taxon>
    </lineage>
</organism>
<dbReference type="EMBL" id="JAANER010000001">
    <property type="protein sequence ID" value="KAG9195869.1"/>
    <property type="molecule type" value="Genomic_DNA"/>
</dbReference>
<comment type="caution">
    <text evidence="1">The sequence shown here is derived from an EMBL/GenBank/DDBJ whole genome shotgun (WGS) entry which is preliminary data.</text>
</comment>
<evidence type="ECO:0000313" key="1">
    <source>
        <dbReference type="EMBL" id="KAG9195869.1"/>
    </source>
</evidence>
<sequence>MVYFKPTSVMLAVASLITKNVVAEQAHALEVFPELKGTGPFEIAYKDPETHKVFVEHVDEHGESAVEKRNNQINQDVIAKLLRNHNGYGFCKDFCPAYQPPKPVTTTSLKTSTKLVTVTSSVVPATATVTLTVTGGAPADSTVLQTIVVSETATETVTDAPTTVSDVQTITITSAATVVLTVSSTISIPTTTTIVARHVNPPSWLKGVANNLICPACTKVWPAPPAKTVSVCKTTTVTKTHTQTATAARVTSTATVSVTPTAKTVTVVVSTTVAITGYTTVTPVVTQTSTATTTLSTTTTSTSTQAVCPQQTAGVYGIQSAQLGRFQVDSSARSAAACCTACFRSSQGCSQWALLSGGYCIYSVPGPGVGTPSDLCPNGKGGNGMLYLDSTADGFGGPGQCAA</sequence>
<gene>
    <name evidence="1" type="ORF">G6011_00990</name>
</gene>